<organism evidence="1">
    <name type="scientific">Eutreptiella gymnastica</name>
    <dbReference type="NCBI Taxonomy" id="73025"/>
    <lineage>
        <taxon>Eukaryota</taxon>
        <taxon>Discoba</taxon>
        <taxon>Euglenozoa</taxon>
        <taxon>Euglenida</taxon>
        <taxon>Spirocuta</taxon>
        <taxon>Euglenophyceae</taxon>
        <taxon>Eutreptiales</taxon>
        <taxon>Eutreptiaceae</taxon>
        <taxon>Eutreptiella</taxon>
    </lineage>
</organism>
<proteinExistence type="predicted"/>
<name>A0A7S1N3R5_9EUGL</name>
<accession>A0A7S1N3R5</accession>
<dbReference type="EMBL" id="HBGA01016583">
    <property type="protein sequence ID" value="CAD8995360.1"/>
    <property type="molecule type" value="Transcribed_RNA"/>
</dbReference>
<protein>
    <submittedName>
        <fullName evidence="1">Uncharacterized protein</fullName>
    </submittedName>
</protein>
<evidence type="ECO:0000313" key="1">
    <source>
        <dbReference type="EMBL" id="CAD8995360.1"/>
    </source>
</evidence>
<gene>
    <name evidence="1" type="ORF">EGYM00392_LOCUS6416</name>
</gene>
<reference evidence="1" key="1">
    <citation type="submission" date="2021-01" db="EMBL/GenBank/DDBJ databases">
        <authorList>
            <person name="Corre E."/>
            <person name="Pelletier E."/>
            <person name="Niang G."/>
            <person name="Scheremetjew M."/>
            <person name="Finn R."/>
            <person name="Kale V."/>
            <person name="Holt S."/>
            <person name="Cochrane G."/>
            <person name="Meng A."/>
            <person name="Brown T."/>
            <person name="Cohen L."/>
        </authorList>
    </citation>
    <scope>NUCLEOTIDE SEQUENCE</scope>
    <source>
        <strain evidence="1">NIES-381</strain>
    </source>
</reference>
<dbReference type="AlphaFoldDB" id="A0A7S1N3R5"/>
<sequence length="118" mass="13087">MLLQLQFITAPESPLSVYKWGEKTGQGAHSLPKEGRSKVGQGHPRKVNVWRDNCLFWACLICEGARHHPGSSIAFLVAMPHIPCLKQRPHMGYVPAPFAAPLRGVNSATQQRPLPTQR</sequence>